<dbReference type="NCBIfam" id="TIGR03057">
    <property type="entry name" value="xxxLxxG_by_4"/>
    <property type="match status" value="1"/>
</dbReference>
<dbReference type="InterPro" id="IPR013525">
    <property type="entry name" value="ABC2_TM"/>
</dbReference>
<feature type="transmembrane region" description="Helical" evidence="5">
    <location>
        <begin position="525"/>
        <end position="541"/>
    </location>
</feature>
<dbReference type="PANTHER" id="PTHR43077:SF10">
    <property type="entry name" value="TRANSPORT PERMEASE PROTEIN"/>
    <property type="match status" value="1"/>
</dbReference>
<dbReference type="InterPro" id="IPR051328">
    <property type="entry name" value="T7SS_ABC-Transporter"/>
</dbReference>
<evidence type="ECO:0000313" key="7">
    <source>
        <dbReference type="EMBL" id="MDW5596799.1"/>
    </source>
</evidence>
<accession>A0ABU4HUD3</accession>
<dbReference type="SUPFAM" id="SSF58104">
    <property type="entry name" value="Methyl-accepting chemotaxis protein (MCP) signaling domain"/>
    <property type="match status" value="1"/>
</dbReference>
<dbReference type="Proteomes" id="UP001284601">
    <property type="component" value="Unassembled WGS sequence"/>
</dbReference>
<dbReference type="InterPro" id="IPR023908">
    <property type="entry name" value="xxxLxxG_rpt"/>
</dbReference>
<gene>
    <name evidence="7" type="ORF">R7226_20805</name>
</gene>
<dbReference type="PANTHER" id="PTHR43077">
    <property type="entry name" value="TRANSPORT PERMEASE YVFS-RELATED"/>
    <property type="match status" value="1"/>
</dbReference>
<feature type="transmembrane region" description="Helical" evidence="5">
    <location>
        <begin position="548"/>
        <end position="572"/>
    </location>
</feature>
<dbReference type="Gene3D" id="1.10.287.950">
    <property type="entry name" value="Methyl-accepting chemotaxis protein"/>
    <property type="match status" value="2"/>
</dbReference>
<keyword evidence="2 5" id="KW-0812">Transmembrane</keyword>
<feature type="transmembrane region" description="Helical" evidence="5">
    <location>
        <begin position="452"/>
        <end position="472"/>
    </location>
</feature>
<protein>
    <submittedName>
        <fullName evidence="7">YhgE/Pip domain-containing protein</fullName>
    </submittedName>
</protein>
<dbReference type="InterPro" id="IPR017501">
    <property type="entry name" value="Phage_infect_YhgE_C"/>
</dbReference>
<organism evidence="7 8">
    <name type="scientific">Conexibacter stalactiti</name>
    <dbReference type="NCBI Taxonomy" id="1940611"/>
    <lineage>
        <taxon>Bacteria</taxon>
        <taxon>Bacillati</taxon>
        <taxon>Actinomycetota</taxon>
        <taxon>Thermoleophilia</taxon>
        <taxon>Solirubrobacterales</taxon>
        <taxon>Conexibacteraceae</taxon>
        <taxon>Conexibacter</taxon>
    </lineage>
</organism>
<feature type="domain" description="ABC-2 type transporter transmembrane" evidence="6">
    <location>
        <begin position="25"/>
        <end position="166"/>
    </location>
</feature>
<sequence length="648" mass="67785">MLGAPFRLALAELRRFRGRLPLAGLAFLLVVPTLYGSLYLWSNWDPYGKADQIPVAVVNEDEPVTVDGREVDAGAEFVRQLRAGRELGWRYTDAADAEDGLTEGRYLMIIRVPRDFSSKLSSPATGSPERARLLIRLDDANGYIMSIIAKTVEAEIQNQVNAAAYATYAEVALGGFTQVRRGLGEGADGARQLARGARELQMGGNRLSSGLDELSTGAGRLRTGSAQLRDGTQELAGVVDTAAGAVNQGLDRLDGVATVAGDAADVARQLAAGTQGAADLSARIEDQVGALAQAVPDVADDPAFEELQRLAAQAAQQSGQVATDTGEAAGRLDTLAQQAQGAAGRTDGLKAQVQQGRDDVDRLARGAAEVADGAAELDGGLDTAAAGAERIAPGAQQLREGSRRLADGLANAQERVPALAADDRAEQADVLANPVELSSSNANPAYVYGRGLAPFFLSIALWVFGLIAYLMLRPVAGEALASSRLPAWVVATGAWFPAAGLGMVAALILYAVVDVGLGLDPLEPLLTIGLMLLAVATFTAIDHCLRLAFGAVGDALSLVLLVLQLAAAGGIYPIETAPGVLQAIHPLLPMTYLIDAFRVTISGGESAHLLRDVAVLVGFLIVALTLTTVTVTRQRVWTIARLKPELEL</sequence>
<comment type="caution">
    <text evidence="7">The sequence shown here is derived from an EMBL/GenBank/DDBJ whole genome shotgun (WGS) entry which is preliminary data.</text>
</comment>
<evidence type="ECO:0000256" key="2">
    <source>
        <dbReference type="ARBA" id="ARBA00022692"/>
    </source>
</evidence>
<keyword evidence="3 5" id="KW-1133">Transmembrane helix</keyword>
<keyword evidence="4 5" id="KW-0472">Membrane</keyword>
<dbReference type="InterPro" id="IPR017500">
    <property type="entry name" value="Phage_infect_YhgE_N"/>
</dbReference>
<evidence type="ECO:0000256" key="5">
    <source>
        <dbReference type="SAM" id="Phobius"/>
    </source>
</evidence>
<keyword evidence="8" id="KW-1185">Reference proteome</keyword>
<evidence type="ECO:0000259" key="6">
    <source>
        <dbReference type="Pfam" id="PF12698"/>
    </source>
</evidence>
<evidence type="ECO:0000256" key="4">
    <source>
        <dbReference type="ARBA" id="ARBA00023136"/>
    </source>
</evidence>
<comment type="subcellular location">
    <subcellularLocation>
        <location evidence="1">Membrane</location>
        <topology evidence="1">Multi-pass membrane protein</topology>
    </subcellularLocation>
</comment>
<evidence type="ECO:0000256" key="1">
    <source>
        <dbReference type="ARBA" id="ARBA00004141"/>
    </source>
</evidence>
<name>A0ABU4HUD3_9ACTN</name>
<dbReference type="NCBIfam" id="TIGR03061">
    <property type="entry name" value="pip_yhgE_Nterm"/>
    <property type="match status" value="1"/>
</dbReference>
<proteinExistence type="predicted"/>
<dbReference type="Pfam" id="PF12698">
    <property type="entry name" value="ABC2_membrane_3"/>
    <property type="match status" value="2"/>
</dbReference>
<evidence type="ECO:0000256" key="3">
    <source>
        <dbReference type="ARBA" id="ARBA00022989"/>
    </source>
</evidence>
<dbReference type="RefSeq" id="WP_318599233.1">
    <property type="nucleotide sequence ID" value="NZ_JAWSTH010000065.1"/>
</dbReference>
<evidence type="ECO:0000313" key="8">
    <source>
        <dbReference type="Proteomes" id="UP001284601"/>
    </source>
</evidence>
<reference evidence="8" key="1">
    <citation type="submission" date="2023-07" db="EMBL/GenBank/DDBJ databases">
        <title>Conexibacter stalactiti sp. nov., isolated from stalactites in a lava cave and emended description of the genus Conexibacter.</title>
        <authorList>
            <person name="Lee S.D."/>
        </authorList>
    </citation>
    <scope>NUCLEOTIDE SEQUENCE [LARGE SCALE GENOMIC DNA]</scope>
    <source>
        <strain evidence="8">KCTC 39840</strain>
    </source>
</reference>
<feature type="transmembrane region" description="Helical" evidence="5">
    <location>
        <begin position="493"/>
        <end position="513"/>
    </location>
</feature>
<feature type="domain" description="ABC-2 type transporter transmembrane" evidence="6">
    <location>
        <begin position="423"/>
        <end position="627"/>
    </location>
</feature>
<feature type="transmembrane region" description="Helical" evidence="5">
    <location>
        <begin position="20"/>
        <end position="41"/>
    </location>
</feature>
<dbReference type="EMBL" id="JAWSTH010000065">
    <property type="protein sequence ID" value="MDW5596799.1"/>
    <property type="molecule type" value="Genomic_DNA"/>
</dbReference>
<dbReference type="NCBIfam" id="TIGR03062">
    <property type="entry name" value="pip_yhgE_Cterm"/>
    <property type="match status" value="1"/>
</dbReference>
<dbReference type="Gene3D" id="3.40.1710.10">
    <property type="entry name" value="abc type-2 transporter like domain"/>
    <property type="match status" value="1"/>
</dbReference>
<feature type="transmembrane region" description="Helical" evidence="5">
    <location>
        <begin position="613"/>
        <end position="632"/>
    </location>
</feature>